<reference evidence="2 3" key="1">
    <citation type="submission" date="2016-07" db="EMBL/GenBank/DDBJ databases">
        <title>Pervasive Adenine N6-methylation of Active Genes in Fungi.</title>
        <authorList>
            <consortium name="DOE Joint Genome Institute"/>
            <person name="Mondo S.J."/>
            <person name="Dannebaum R.O."/>
            <person name="Kuo R.C."/>
            <person name="Labutti K."/>
            <person name="Haridas S."/>
            <person name="Kuo A."/>
            <person name="Salamov A."/>
            <person name="Ahrendt S.R."/>
            <person name="Lipzen A."/>
            <person name="Sullivan W."/>
            <person name="Andreopoulos W.B."/>
            <person name="Clum A."/>
            <person name="Lindquist E."/>
            <person name="Daum C."/>
            <person name="Ramamoorthy G.K."/>
            <person name="Gryganskyi A."/>
            <person name="Culley D."/>
            <person name="Magnuson J.K."/>
            <person name="James T.Y."/>
            <person name="O'Malley M.A."/>
            <person name="Stajich J.E."/>
            <person name="Spatafora J.W."/>
            <person name="Visel A."/>
            <person name="Grigoriev I.V."/>
        </authorList>
    </citation>
    <scope>NUCLEOTIDE SEQUENCE [LARGE SCALE GENOMIC DNA]</scope>
    <source>
        <strain evidence="2 3">ATCC 12442</strain>
    </source>
</reference>
<dbReference type="Proteomes" id="UP000193922">
    <property type="component" value="Unassembled WGS sequence"/>
</dbReference>
<evidence type="ECO:0000313" key="2">
    <source>
        <dbReference type="EMBL" id="ORX73263.1"/>
    </source>
</evidence>
<keyword evidence="1" id="KW-0472">Membrane</keyword>
<name>A0A1Y1WID5_9FUNG</name>
<keyword evidence="3" id="KW-1185">Reference proteome</keyword>
<gene>
    <name evidence="2" type="ORF">DL89DRAFT_90465</name>
</gene>
<protein>
    <submittedName>
        <fullName evidence="2">Uncharacterized protein</fullName>
    </submittedName>
</protein>
<organism evidence="2 3">
    <name type="scientific">Linderina pennispora</name>
    <dbReference type="NCBI Taxonomy" id="61395"/>
    <lineage>
        <taxon>Eukaryota</taxon>
        <taxon>Fungi</taxon>
        <taxon>Fungi incertae sedis</taxon>
        <taxon>Zoopagomycota</taxon>
        <taxon>Kickxellomycotina</taxon>
        <taxon>Kickxellomycetes</taxon>
        <taxon>Kickxellales</taxon>
        <taxon>Kickxellaceae</taxon>
        <taxon>Linderina</taxon>
    </lineage>
</organism>
<dbReference type="AlphaFoldDB" id="A0A1Y1WID5"/>
<feature type="transmembrane region" description="Helical" evidence="1">
    <location>
        <begin position="12"/>
        <end position="31"/>
    </location>
</feature>
<comment type="caution">
    <text evidence="2">The sequence shown here is derived from an EMBL/GenBank/DDBJ whole genome shotgun (WGS) entry which is preliminary data.</text>
</comment>
<dbReference type="RefSeq" id="XP_040746603.1">
    <property type="nucleotide sequence ID" value="XM_040892234.1"/>
</dbReference>
<evidence type="ECO:0000313" key="3">
    <source>
        <dbReference type="Proteomes" id="UP000193922"/>
    </source>
</evidence>
<keyword evidence="1" id="KW-0812">Transmembrane</keyword>
<proteinExistence type="predicted"/>
<sequence length="92" mass="10431">MLNRLVRSAYALITQTCLHALPITMCAYMTLREKRVALRIFAHEAHHSPVVDFDWNPCDKYQYTIGSLEAGIESGQGELHVWRPSTIALFGV</sequence>
<dbReference type="EMBL" id="MCFD01000002">
    <property type="protein sequence ID" value="ORX73263.1"/>
    <property type="molecule type" value="Genomic_DNA"/>
</dbReference>
<keyword evidence="1" id="KW-1133">Transmembrane helix</keyword>
<evidence type="ECO:0000256" key="1">
    <source>
        <dbReference type="SAM" id="Phobius"/>
    </source>
</evidence>
<accession>A0A1Y1WID5</accession>
<dbReference type="GeneID" id="63808882"/>